<dbReference type="PANTHER" id="PTHR11469:SF1">
    <property type="entry name" value="GLUCOSE-6-PHOSPHATE ISOMERASE"/>
    <property type="match status" value="1"/>
</dbReference>
<dbReference type="InterPro" id="IPR035482">
    <property type="entry name" value="SIS_PGI_2"/>
</dbReference>
<sequence length="492" mass="55162">MTIDKLMEESDRLKNFSVEWEDLFLDFTKNRISQSTLNVLIKLCHESDLKNNIECYFNGDVINETEKRSVLHTALRAQKNESEEIGKVVNDLRQKIINIADEVINGDKTGYTGKKFTDVVNIGVGGSHLGQEMVVEGLSPFSQNIKTHFVSNIDPDYTATVLDKLNPETTLFIIVSKSFHTIETIKNANKIKDWFIGKTNEKNIQDHFIAVSNNISAPKDFGVDANNILPIPEWVGGRFSLWGSAGLIIAITLGSENYMQLLNGANSMDKHFRESDFEKNIPVLLALISIWYNNFFKCETEAIIPYSELLNKLPGYLQQASMESNGKGTDRNNQKVNYETGGIIWGASGTNAQHSFFQLFHQGTKLIPCDFIAFQNPLSEDAEQHKILIANFLAQTNALMSGNKAKEPYKNIEGNKPSNSLFINSLTPYNLGMLIALYENKIFTVGSILNIFSFDQWGVELGKSIAKGILDGNTDSLDDSTKNLLTRYKRGK</sequence>
<dbReference type="GO" id="GO:0048029">
    <property type="term" value="F:monosaccharide binding"/>
    <property type="evidence" value="ECO:0007669"/>
    <property type="project" value="TreeGrafter"/>
</dbReference>
<evidence type="ECO:0000256" key="7">
    <source>
        <dbReference type="ARBA" id="ARBA00029321"/>
    </source>
</evidence>
<dbReference type="InterPro" id="IPR001672">
    <property type="entry name" value="G6P_Isomerase"/>
</dbReference>
<dbReference type="InterPro" id="IPR018189">
    <property type="entry name" value="Phosphoglucose_isomerase_CS"/>
</dbReference>
<dbReference type="GO" id="GO:0005829">
    <property type="term" value="C:cytosol"/>
    <property type="evidence" value="ECO:0007669"/>
    <property type="project" value="TreeGrafter"/>
</dbReference>
<keyword evidence="6" id="KW-0413">Isomerase</keyword>
<evidence type="ECO:0000313" key="8">
    <source>
        <dbReference type="EMBL" id="SUZ58187.1"/>
    </source>
</evidence>
<dbReference type="PROSITE" id="PS00174">
    <property type="entry name" value="P_GLUCOSE_ISOMERASE_2"/>
    <property type="match status" value="1"/>
</dbReference>
<proteinExistence type="inferred from homology"/>
<dbReference type="CDD" id="cd05015">
    <property type="entry name" value="SIS_PGI_1"/>
    <property type="match status" value="1"/>
</dbReference>
<dbReference type="InterPro" id="IPR023096">
    <property type="entry name" value="G6P_Isomerase_C"/>
</dbReference>
<gene>
    <name evidence="8" type="ORF">METZ01_LOCUS11041</name>
</gene>
<evidence type="ECO:0000256" key="6">
    <source>
        <dbReference type="ARBA" id="ARBA00023235"/>
    </source>
</evidence>
<dbReference type="Gene3D" id="3.40.50.10490">
    <property type="entry name" value="Glucose-6-phosphate isomerase like protein, domain 1"/>
    <property type="match status" value="2"/>
</dbReference>
<dbReference type="CDD" id="cd05016">
    <property type="entry name" value="SIS_PGI_2"/>
    <property type="match status" value="1"/>
</dbReference>
<organism evidence="8">
    <name type="scientific">marine metagenome</name>
    <dbReference type="NCBI Taxonomy" id="408172"/>
    <lineage>
        <taxon>unclassified sequences</taxon>
        <taxon>metagenomes</taxon>
        <taxon>ecological metagenomes</taxon>
    </lineage>
</organism>
<dbReference type="GO" id="GO:0006094">
    <property type="term" value="P:gluconeogenesis"/>
    <property type="evidence" value="ECO:0007669"/>
    <property type="project" value="UniProtKB-KW"/>
</dbReference>
<dbReference type="InterPro" id="IPR046348">
    <property type="entry name" value="SIS_dom_sf"/>
</dbReference>
<protein>
    <recommendedName>
        <fullName evidence="3">glucose-6-phosphate isomerase</fullName>
        <ecNumber evidence="3">5.3.1.9</ecNumber>
    </recommendedName>
</protein>
<evidence type="ECO:0000256" key="1">
    <source>
        <dbReference type="ARBA" id="ARBA00004926"/>
    </source>
</evidence>
<dbReference type="PANTHER" id="PTHR11469">
    <property type="entry name" value="GLUCOSE-6-PHOSPHATE ISOMERASE"/>
    <property type="match status" value="1"/>
</dbReference>
<dbReference type="InterPro" id="IPR035476">
    <property type="entry name" value="SIS_PGI_1"/>
</dbReference>
<name>A0A381NUM6_9ZZZZ</name>
<dbReference type="GO" id="GO:0004347">
    <property type="term" value="F:glucose-6-phosphate isomerase activity"/>
    <property type="evidence" value="ECO:0007669"/>
    <property type="project" value="UniProtKB-EC"/>
</dbReference>
<dbReference type="SUPFAM" id="SSF53697">
    <property type="entry name" value="SIS domain"/>
    <property type="match status" value="1"/>
</dbReference>
<dbReference type="Gene3D" id="1.10.1390.10">
    <property type="match status" value="1"/>
</dbReference>
<accession>A0A381NUM6</accession>
<dbReference type="AlphaFoldDB" id="A0A381NUM6"/>
<dbReference type="Pfam" id="PF00342">
    <property type="entry name" value="PGI"/>
    <property type="match status" value="1"/>
</dbReference>
<dbReference type="EC" id="5.3.1.9" evidence="3"/>
<dbReference type="NCBIfam" id="NF001211">
    <property type="entry name" value="PRK00179.1"/>
    <property type="match status" value="1"/>
</dbReference>
<comment type="pathway">
    <text evidence="1">Carbohydrate degradation; glycolysis; D-glyceraldehyde 3-phosphate and glycerone phosphate from D-glucose: step 2/4.</text>
</comment>
<dbReference type="GO" id="GO:0051156">
    <property type="term" value="P:glucose 6-phosphate metabolic process"/>
    <property type="evidence" value="ECO:0007669"/>
    <property type="project" value="TreeGrafter"/>
</dbReference>
<dbReference type="GO" id="GO:0097367">
    <property type="term" value="F:carbohydrate derivative binding"/>
    <property type="evidence" value="ECO:0007669"/>
    <property type="project" value="InterPro"/>
</dbReference>
<dbReference type="GO" id="GO:0006096">
    <property type="term" value="P:glycolytic process"/>
    <property type="evidence" value="ECO:0007669"/>
    <property type="project" value="UniProtKB-UniPathway"/>
</dbReference>
<evidence type="ECO:0000256" key="4">
    <source>
        <dbReference type="ARBA" id="ARBA00022432"/>
    </source>
</evidence>
<dbReference type="PROSITE" id="PS51463">
    <property type="entry name" value="P_GLUCOSE_ISOMERASE_3"/>
    <property type="match status" value="1"/>
</dbReference>
<reference evidence="8" key="1">
    <citation type="submission" date="2018-05" db="EMBL/GenBank/DDBJ databases">
        <authorList>
            <person name="Lanie J.A."/>
            <person name="Ng W.-L."/>
            <person name="Kazmierczak K.M."/>
            <person name="Andrzejewski T.M."/>
            <person name="Davidsen T.M."/>
            <person name="Wayne K.J."/>
            <person name="Tettelin H."/>
            <person name="Glass J.I."/>
            <person name="Rusch D."/>
            <person name="Podicherti R."/>
            <person name="Tsui H.-C.T."/>
            <person name="Winkler M.E."/>
        </authorList>
    </citation>
    <scope>NUCLEOTIDE SEQUENCE</scope>
</reference>
<keyword evidence="4" id="KW-0312">Gluconeogenesis</keyword>
<comment type="catalytic activity">
    <reaction evidence="7">
        <text>alpha-D-glucose 6-phosphate = beta-D-fructose 6-phosphate</text>
        <dbReference type="Rhea" id="RHEA:11816"/>
        <dbReference type="ChEBI" id="CHEBI:57634"/>
        <dbReference type="ChEBI" id="CHEBI:58225"/>
        <dbReference type="EC" id="5.3.1.9"/>
    </reaction>
</comment>
<dbReference type="HAMAP" id="MF_00473">
    <property type="entry name" value="G6P_isomerase"/>
    <property type="match status" value="1"/>
</dbReference>
<keyword evidence="5" id="KW-0324">Glycolysis</keyword>
<dbReference type="PRINTS" id="PR00662">
    <property type="entry name" value="G6PISOMERASE"/>
</dbReference>
<evidence type="ECO:0000256" key="2">
    <source>
        <dbReference type="ARBA" id="ARBA00006604"/>
    </source>
</evidence>
<dbReference type="UniPathway" id="UPA00109">
    <property type="reaction ID" value="UER00181"/>
</dbReference>
<dbReference type="EMBL" id="UINC01000602">
    <property type="protein sequence ID" value="SUZ58187.1"/>
    <property type="molecule type" value="Genomic_DNA"/>
</dbReference>
<evidence type="ECO:0000256" key="3">
    <source>
        <dbReference type="ARBA" id="ARBA00011952"/>
    </source>
</evidence>
<evidence type="ECO:0000256" key="5">
    <source>
        <dbReference type="ARBA" id="ARBA00023152"/>
    </source>
</evidence>
<comment type="similarity">
    <text evidence="2">Belongs to the GPI family.</text>
</comment>
<dbReference type="PROSITE" id="PS00765">
    <property type="entry name" value="P_GLUCOSE_ISOMERASE_1"/>
    <property type="match status" value="1"/>
</dbReference>